<comment type="subcellular location">
    <subcellularLocation>
        <location evidence="1">Nucleus</location>
    </subcellularLocation>
</comment>
<reference evidence="10 11" key="1">
    <citation type="journal article" date="2024" name="G3 (Bethesda)">
        <title>Genome assembly of Hibiscus sabdariffa L. provides insights into metabolisms of medicinal natural products.</title>
        <authorList>
            <person name="Kim T."/>
        </authorList>
    </citation>
    <scope>NUCLEOTIDE SEQUENCE [LARGE SCALE GENOMIC DNA]</scope>
    <source>
        <strain evidence="10">TK-2024</strain>
        <tissue evidence="10">Old leaves</tissue>
    </source>
</reference>
<evidence type="ECO:0000259" key="8">
    <source>
        <dbReference type="PROSITE" id="PS50090"/>
    </source>
</evidence>
<dbReference type="SMART" id="SM00717">
    <property type="entry name" value="SANT"/>
    <property type="match status" value="2"/>
</dbReference>
<evidence type="ECO:0000313" key="10">
    <source>
        <dbReference type="EMBL" id="KAK8994914.1"/>
    </source>
</evidence>
<sequence length="264" mass="30559">MEESSVSVRKGAWTEKEDILLRKCIEKYGEGKWRKVPSRAGLNRCQKSCRLRWMNYLNPNIKRGAFAADEVDLIIRLHNLLGNRWSLIAGRLPGRTANDVKNYFNTHLLKKKVAPSSDPNPRLNPSTPSFRVVKPWPMVISKNSFPIILDEDKKNNTTTPASNNISVSTSNNNNISYCFPDENDEVMLWDNLTINEKEVDYQQQQRRQDPMTNINLSVLGDRPINEEMDYSTTYKFQLPELVEEDNYGNLDELYLDGEPWNVFN</sequence>
<evidence type="ECO:0000256" key="4">
    <source>
        <dbReference type="ARBA" id="ARBA00023125"/>
    </source>
</evidence>
<keyword evidence="6" id="KW-0804">Transcription</keyword>
<evidence type="ECO:0000256" key="6">
    <source>
        <dbReference type="ARBA" id="ARBA00023163"/>
    </source>
</evidence>
<dbReference type="Pfam" id="PF00249">
    <property type="entry name" value="Myb_DNA-binding"/>
    <property type="match status" value="2"/>
</dbReference>
<feature type="domain" description="HTH myb-type" evidence="9">
    <location>
        <begin position="5"/>
        <end position="61"/>
    </location>
</feature>
<name>A0ABR2Q2K8_9ROSI</name>
<evidence type="ECO:0000256" key="7">
    <source>
        <dbReference type="ARBA" id="ARBA00023242"/>
    </source>
</evidence>
<dbReference type="PROSITE" id="PS51294">
    <property type="entry name" value="HTH_MYB"/>
    <property type="match status" value="2"/>
</dbReference>
<dbReference type="InterPro" id="IPR001005">
    <property type="entry name" value="SANT/Myb"/>
</dbReference>
<accession>A0ABR2Q2K8</accession>
<comment type="caution">
    <text evidence="10">The sequence shown here is derived from an EMBL/GenBank/DDBJ whole genome shotgun (WGS) entry which is preliminary data.</text>
</comment>
<evidence type="ECO:0000259" key="9">
    <source>
        <dbReference type="PROSITE" id="PS51294"/>
    </source>
</evidence>
<dbReference type="SUPFAM" id="SSF46689">
    <property type="entry name" value="Homeodomain-like"/>
    <property type="match status" value="1"/>
</dbReference>
<keyword evidence="5" id="KW-0010">Activator</keyword>
<dbReference type="PANTHER" id="PTHR47999:SF24">
    <property type="entry name" value="TRANSCRIPTION FACTOR MYB90"/>
    <property type="match status" value="1"/>
</dbReference>
<evidence type="ECO:0000256" key="1">
    <source>
        <dbReference type="ARBA" id="ARBA00004123"/>
    </source>
</evidence>
<evidence type="ECO:0000256" key="3">
    <source>
        <dbReference type="ARBA" id="ARBA00023015"/>
    </source>
</evidence>
<dbReference type="Proteomes" id="UP001396334">
    <property type="component" value="Unassembled WGS sequence"/>
</dbReference>
<dbReference type="Gene3D" id="1.10.10.60">
    <property type="entry name" value="Homeodomain-like"/>
    <property type="match status" value="2"/>
</dbReference>
<dbReference type="EMBL" id="JBBPBN010000047">
    <property type="protein sequence ID" value="KAK8994914.1"/>
    <property type="molecule type" value="Genomic_DNA"/>
</dbReference>
<dbReference type="InterPro" id="IPR017930">
    <property type="entry name" value="Myb_dom"/>
</dbReference>
<feature type="domain" description="HTH myb-type" evidence="9">
    <location>
        <begin position="62"/>
        <end position="112"/>
    </location>
</feature>
<evidence type="ECO:0000256" key="2">
    <source>
        <dbReference type="ARBA" id="ARBA00022737"/>
    </source>
</evidence>
<keyword evidence="4" id="KW-0238">DNA-binding</keyword>
<keyword evidence="11" id="KW-1185">Reference proteome</keyword>
<dbReference type="InterPro" id="IPR015495">
    <property type="entry name" value="Myb_TF_plants"/>
</dbReference>
<dbReference type="PANTHER" id="PTHR47999">
    <property type="entry name" value="TRANSCRIPTION FACTOR MYB8-RELATED-RELATED"/>
    <property type="match status" value="1"/>
</dbReference>
<proteinExistence type="predicted"/>
<keyword evidence="7" id="KW-0539">Nucleus</keyword>
<keyword evidence="2" id="KW-0677">Repeat</keyword>
<keyword evidence="3" id="KW-0805">Transcription regulation</keyword>
<dbReference type="CDD" id="cd00167">
    <property type="entry name" value="SANT"/>
    <property type="match status" value="2"/>
</dbReference>
<dbReference type="PROSITE" id="PS50090">
    <property type="entry name" value="MYB_LIKE"/>
    <property type="match status" value="2"/>
</dbReference>
<dbReference type="InterPro" id="IPR009057">
    <property type="entry name" value="Homeodomain-like_sf"/>
</dbReference>
<gene>
    <name evidence="10" type="ORF">V6N11_045981</name>
</gene>
<feature type="domain" description="Myb-like" evidence="8">
    <location>
        <begin position="58"/>
        <end position="108"/>
    </location>
</feature>
<protein>
    <submittedName>
        <fullName evidence="10">Uncharacterized protein</fullName>
    </submittedName>
</protein>
<evidence type="ECO:0000313" key="11">
    <source>
        <dbReference type="Proteomes" id="UP001396334"/>
    </source>
</evidence>
<evidence type="ECO:0000256" key="5">
    <source>
        <dbReference type="ARBA" id="ARBA00023159"/>
    </source>
</evidence>
<organism evidence="10 11">
    <name type="scientific">Hibiscus sabdariffa</name>
    <name type="common">roselle</name>
    <dbReference type="NCBI Taxonomy" id="183260"/>
    <lineage>
        <taxon>Eukaryota</taxon>
        <taxon>Viridiplantae</taxon>
        <taxon>Streptophyta</taxon>
        <taxon>Embryophyta</taxon>
        <taxon>Tracheophyta</taxon>
        <taxon>Spermatophyta</taxon>
        <taxon>Magnoliopsida</taxon>
        <taxon>eudicotyledons</taxon>
        <taxon>Gunneridae</taxon>
        <taxon>Pentapetalae</taxon>
        <taxon>rosids</taxon>
        <taxon>malvids</taxon>
        <taxon>Malvales</taxon>
        <taxon>Malvaceae</taxon>
        <taxon>Malvoideae</taxon>
        <taxon>Hibiscus</taxon>
    </lineage>
</organism>
<feature type="domain" description="Myb-like" evidence="8">
    <location>
        <begin position="5"/>
        <end position="57"/>
    </location>
</feature>